<dbReference type="InParanoid" id="Q382Z5"/>
<proteinExistence type="predicted"/>
<reference evidence="4 5" key="2">
    <citation type="journal article" date="2005" name="Science">
        <title>The genome of the African trypanosome Trypanosoma brucei.</title>
        <authorList>
            <person name="Berriman M."/>
            <person name="Ghedin E."/>
            <person name="Hertz-Fowler C."/>
            <person name="Blandin G."/>
            <person name="Renauld H."/>
            <person name="Bartholomeu D.C."/>
            <person name="Lennard N.J."/>
            <person name="Caler E."/>
            <person name="Hamlin N.E."/>
            <person name="Haas B."/>
            <person name="Bohme U."/>
            <person name="Hannick L."/>
            <person name="Aslett M.A."/>
            <person name="Shallom J."/>
            <person name="Marcello L."/>
            <person name="Hou L."/>
            <person name="Wickstead B."/>
            <person name="Alsmark U.C."/>
            <person name="Arrowsmith C."/>
            <person name="Atkin R.J."/>
            <person name="Barron A.J."/>
            <person name="Bringaud F."/>
            <person name="Brooks K."/>
            <person name="Carrington M."/>
            <person name="Cherevach I."/>
            <person name="Chillingworth T.J."/>
            <person name="Churcher C."/>
            <person name="Clark L.N."/>
            <person name="Corton C.H."/>
            <person name="Cronin A."/>
            <person name="Davies R.M."/>
            <person name="Doggett J."/>
            <person name="Djikeng A."/>
            <person name="Feldblyum T."/>
            <person name="Field M.C."/>
            <person name="Fraser A."/>
            <person name="Goodhead I."/>
            <person name="Hance Z."/>
            <person name="Harper D."/>
            <person name="Harris B.R."/>
            <person name="Hauser H."/>
            <person name="Hostetler J."/>
            <person name="Ivens A."/>
            <person name="Jagels K."/>
            <person name="Johnson D."/>
            <person name="Johnson J."/>
            <person name="Jones K."/>
            <person name="Kerhornou A.X."/>
            <person name="Koo H."/>
            <person name="Larke N."/>
            <person name="Landfear S."/>
            <person name="Larkin C."/>
            <person name="Leech V."/>
            <person name="Line A."/>
            <person name="Lord A."/>
            <person name="Macleod A."/>
            <person name="Mooney P.J."/>
            <person name="Moule S."/>
            <person name="Martin D.M."/>
            <person name="Morgan G.W."/>
            <person name="Mungall K."/>
            <person name="Norbertczak H."/>
            <person name="Ormond D."/>
            <person name="Pai G."/>
            <person name="Peacock C.S."/>
            <person name="Peterson J."/>
            <person name="Quail M.A."/>
            <person name="Rabbinowitsch E."/>
            <person name="Rajandream M.A."/>
            <person name="Reitter C."/>
            <person name="Salzberg S.L."/>
            <person name="Sanders M."/>
            <person name="Schobel S."/>
            <person name="Sharp S."/>
            <person name="Simmonds M."/>
            <person name="Simpson A.J."/>
            <person name="Tallon L."/>
            <person name="Turner C.M."/>
            <person name="Tait A."/>
            <person name="Tivey A.R."/>
            <person name="Van Aken S."/>
            <person name="Walker D."/>
            <person name="Wanless D."/>
            <person name="Wang S."/>
            <person name="White B."/>
            <person name="White O."/>
            <person name="Whitehead S."/>
            <person name="Woodward J."/>
            <person name="Wortman J."/>
            <person name="Adams M.D."/>
            <person name="Embley T.M."/>
            <person name="Gull K."/>
            <person name="Ullu E."/>
            <person name="Barry J.D."/>
            <person name="Fairlamb A.H."/>
            <person name="Opperdoes F."/>
            <person name="Barrell B.G."/>
            <person name="Donelson J.E."/>
            <person name="Hall N."/>
            <person name="Fraser C.M."/>
            <person name="Melville S.E."/>
            <person name="El-Sayed N.M."/>
        </authorList>
    </citation>
    <scope>NUCLEOTIDE SEQUENCE [LARGE SCALE GENOMIC DNA]</scope>
    <source>
        <strain evidence="4 5">927/4 GUTat10.1</strain>
    </source>
</reference>
<dbReference type="GeneID" id="3665730"/>
<name>Q382Z5_TRYB2</name>
<feature type="region of interest" description="Disordered" evidence="3">
    <location>
        <begin position="655"/>
        <end position="675"/>
    </location>
</feature>
<evidence type="ECO:0000313" key="5">
    <source>
        <dbReference type="Proteomes" id="UP000008524"/>
    </source>
</evidence>
<dbReference type="eggNOG" id="ENOG502RZUC">
    <property type="taxonomic scope" value="Eukaryota"/>
</dbReference>
<dbReference type="EMBL" id="CH464491">
    <property type="protein sequence ID" value="EAN80136.1"/>
    <property type="molecule type" value="Genomic_DNA"/>
</dbReference>
<keyword evidence="2" id="KW-0677">Repeat</keyword>
<evidence type="ECO:0000256" key="1">
    <source>
        <dbReference type="ARBA" id="ARBA00022614"/>
    </source>
</evidence>
<dbReference type="OrthoDB" id="1574204at2759"/>
<evidence type="ECO:0000313" key="4">
    <source>
        <dbReference type="EMBL" id="EAN80136.1"/>
    </source>
</evidence>
<dbReference type="PROSITE" id="PS50096">
    <property type="entry name" value="IQ"/>
    <property type="match status" value="3"/>
</dbReference>
<dbReference type="Gene3D" id="3.80.10.10">
    <property type="entry name" value="Ribonuclease Inhibitor"/>
    <property type="match status" value="2"/>
</dbReference>
<dbReference type="PANTHER" id="PTHR15454:SF56">
    <property type="entry name" value="PROTEIN PHOSPHATASE 1 REGULATORY SUBUNIT 7-RELATED"/>
    <property type="match status" value="1"/>
</dbReference>
<dbReference type="Pfam" id="PF00612">
    <property type="entry name" value="IQ"/>
    <property type="match status" value="2"/>
</dbReference>
<dbReference type="Proteomes" id="UP000008524">
    <property type="component" value="Chromosome 11"/>
</dbReference>
<dbReference type="KEGG" id="tbr:Tb11.01.3700"/>
<protein>
    <submittedName>
        <fullName evidence="4">Leucine-rich repeat protein (LRRP), putative</fullName>
    </submittedName>
</protein>
<keyword evidence="1" id="KW-0433">Leucine-rich repeat</keyword>
<evidence type="ECO:0000256" key="3">
    <source>
        <dbReference type="SAM" id="MobiDB-lite"/>
    </source>
</evidence>
<dbReference type="PRINTS" id="PR00019">
    <property type="entry name" value="LEURICHRPT"/>
</dbReference>
<keyword evidence="5" id="KW-1185">Reference proteome</keyword>
<dbReference type="GO" id="GO:0010608">
    <property type="term" value="P:post-transcriptional regulation of gene expression"/>
    <property type="evidence" value="ECO:0000314"/>
    <property type="project" value="GeneDB"/>
</dbReference>
<dbReference type="STRING" id="185431.Q382Z5"/>
<dbReference type="InterPro" id="IPR001611">
    <property type="entry name" value="Leu-rich_rpt"/>
</dbReference>
<dbReference type="InterPro" id="IPR032675">
    <property type="entry name" value="LRR_dom_sf"/>
</dbReference>
<sequence length="715" mass="79803">MFISFYYFKRVFLVCQVKMREKEAHKGRNGVLNVSNLPGEHTSLDSIGQLHDALTGGNCKRYVSITAQHDSLLSLTLSPSLASAVQHITSLTASHNRLSTLQGIEAFVCLEFLDLSHNALRILDAHSTTLLRKLRCLKRCNFSYNEICMADFDTTFRCGISHNESGANKEGGIASAATPMASAGSVGPAVPGFLEELTHLDLSHNQLIEVPDLRCIPVLEELNLSYNRIDLIADLDNRLPLLRLCSFSISHNSLAVLPSLLPLTVLAGTLCVLNVAGNPCVQDFESTDPAMGGIRAWLLWLLPYLELLDEVPLTTEERQIACKLFRRNNKLSYELMDVMNTNNGTQLVSYLRKFTQRTTSRSLVGARESVREKSPPSPNPAVGAVNGGVINNVGGIRFATGAVFPSASPSPAADGTVRRTSSKPQPIELVVQMLQWKVRQLSNVMEVLWQESMARRVFAVRVLQRHVRGFLARRQLPEVVHRTCTRIRTNMLASGQRPYFPDQRRSAKADTTLSVVRSLGCESISTAESEHSVHTEIMQRIDNFDHLFRQMEEELHKFRIFWARTREKSVVVVQKYYRGYLDRKRWRNLKESYDVFIDSLRPYVVELQRVSRGYVSRARLAKDSRQLREMSRLRGEVAGLRAAVDEMRAILQQYAQKQRRGDPESPVVESPTKRAVAHSIPLAKNSAANTGTTLTAAATAAAAQASAVARISPEL</sequence>
<dbReference type="PANTHER" id="PTHR15454">
    <property type="entry name" value="NISCHARIN RELATED"/>
    <property type="match status" value="1"/>
</dbReference>
<gene>
    <name evidence="4" type="ORF">Tb11.01.3700</name>
</gene>
<reference evidence="4 5" key="1">
    <citation type="journal article" date="2005" name="Science">
        <title>Comparative genomics of trypanosomatid parasitic protozoa.</title>
        <authorList>
            <person name="El-Sayed N.M."/>
            <person name="Myler P.J."/>
            <person name="Blandin G."/>
            <person name="Berriman M."/>
            <person name="Crabtree J."/>
            <person name="Aggarwal G."/>
            <person name="Caler E."/>
            <person name="Renauld H."/>
            <person name="Worthey E.A."/>
            <person name="Hertz-Fowler C."/>
            <person name="Ghedin E."/>
            <person name="Peacock C."/>
            <person name="Bartholomeu D.C."/>
            <person name="Haas B.J."/>
            <person name="Tran A.N."/>
            <person name="Wortman J.R."/>
            <person name="Alsmark U.C."/>
            <person name="Angiuoli S."/>
            <person name="Anupama A."/>
            <person name="Badger J."/>
            <person name="Bringaud F."/>
            <person name="Cadag E."/>
            <person name="Carlton J.M."/>
            <person name="Cerqueira G.C."/>
            <person name="Creasy T."/>
            <person name="Delcher A.L."/>
            <person name="Djikeng A."/>
            <person name="Embley T.M."/>
            <person name="Hauser C."/>
            <person name="Ivens A.C."/>
            <person name="Kummerfeld S.K."/>
            <person name="Pereira-Leal J.B."/>
            <person name="Nilsson D."/>
            <person name="Peterson J."/>
            <person name="Salzberg S.L."/>
            <person name="Shallom J."/>
            <person name="Silva J.C."/>
            <person name="Sundaram J."/>
            <person name="Westenberger S."/>
            <person name="White O."/>
            <person name="Melville S.E."/>
            <person name="Donelson J.E."/>
            <person name="Andersson B."/>
            <person name="Stuart K.D."/>
            <person name="Hall N."/>
        </authorList>
    </citation>
    <scope>NUCLEOTIDE SEQUENCE [LARGE SCALE GENOMIC DNA]</scope>
    <source>
        <strain evidence="4 5">927/4 GUTat10.1</strain>
    </source>
</reference>
<organism evidence="4 5">
    <name type="scientific">Trypanosoma brucei brucei (strain 927/4 GUTat10.1)</name>
    <dbReference type="NCBI Taxonomy" id="185431"/>
    <lineage>
        <taxon>Eukaryota</taxon>
        <taxon>Discoba</taxon>
        <taxon>Euglenozoa</taxon>
        <taxon>Kinetoplastea</taxon>
        <taxon>Metakinetoplastina</taxon>
        <taxon>Trypanosomatida</taxon>
        <taxon>Trypanosomatidae</taxon>
        <taxon>Trypanosoma</taxon>
    </lineage>
</organism>
<dbReference type="InterPro" id="IPR025875">
    <property type="entry name" value="Leu-rich_rpt_4"/>
</dbReference>
<dbReference type="SMART" id="SM00015">
    <property type="entry name" value="IQ"/>
    <property type="match status" value="2"/>
</dbReference>
<dbReference type="SUPFAM" id="SSF52058">
    <property type="entry name" value="L domain-like"/>
    <property type="match status" value="1"/>
</dbReference>
<dbReference type="RefSeq" id="XP_829248.1">
    <property type="nucleotide sequence ID" value="XM_824155.1"/>
</dbReference>
<dbReference type="PROSITE" id="PS51450">
    <property type="entry name" value="LRR"/>
    <property type="match status" value="2"/>
</dbReference>
<dbReference type="InterPro" id="IPR000048">
    <property type="entry name" value="IQ_motif_EF-hand-BS"/>
</dbReference>
<dbReference type="GO" id="GO:0005739">
    <property type="term" value="C:mitochondrion"/>
    <property type="evidence" value="ECO:0006056"/>
    <property type="project" value="Others"/>
</dbReference>
<dbReference type="AlphaFoldDB" id="Q382Z5"/>
<evidence type="ECO:0000256" key="2">
    <source>
        <dbReference type="ARBA" id="ARBA00022737"/>
    </source>
</evidence>
<dbReference type="SMART" id="SM00369">
    <property type="entry name" value="LRR_TYP"/>
    <property type="match status" value="4"/>
</dbReference>
<dbReference type="PaxDb" id="5691-EAN80136"/>
<dbReference type="InterPro" id="IPR003591">
    <property type="entry name" value="Leu-rich_rpt_typical-subtyp"/>
</dbReference>
<dbReference type="Gene3D" id="1.20.5.190">
    <property type="match status" value="1"/>
</dbReference>
<dbReference type="Pfam" id="PF12799">
    <property type="entry name" value="LRR_4"/>
    <property type="match status" value="1"/>
</dbReference>
<accession>Q382Z5</accession>